<dbReference type="Proteomes" id="UP001432202">
    <property type="component" value="Chromosome"/>
</dbReference>
<keyword evidence="2" id="KW-1185">Reference proteome</keyword>
<sequence length="79" mass="9341">MAKQSEYLFWILPDGAKQELIENILKELEKREVAIMIVISREPAKLLHKIRYADIVAKRLNKNKWLVEIIKRKDHLSSS</sequence>
<evidence type="ECO:0000313" key="1">
    <source>
        <dbReference type="EMBL" id="WWQ59438.1"/>
    </source>
</evidence>
<protein>
    <submittedName>
        <fullName evidence="1">Uncharacterized protein</fullName>
    </submittedName>
</protein>
<dbReference type="AlphaFoldDB" id="A0AAX4KX97"/>
<reference evidence="1 2" key="1">
    <citation type="submission" date="2024-02" db="EMBL/GenBank/DDBJ databases">
        <title>STSV induces naive adaptation in Sulfolobus.</title>
        <authorList>
            <person name="Xiang X."/>
            <person name="Song M."/>
        </authorList>
    </citation>
    <scope>NUCLEOTIDE SEQUENCE [LARGE SCALE GENOMIC DNA]</scope>
    <source>
        <strain evidence="1 2">RT2</strain>
    </source>
</reference>
<proteinExistence type="predicted"/>
<organism evidence="1 2">
    <name type="scientific">Sulfolobus tengchongensis</name>
    <dbReference type="NCBI Taxonomy" id="207809"/>
    <lineage>
        <taxon>Archaea</taxon>
        <taxon>Thermoproteota</taxon>
        <taxon>Thermoprotei</taxon>
        <taxon>Sulfolobales</taxon>
        <taxon>Sulfolobaceae</taxon>
        <taxon>Sulfolobus</taxon>
    </lineage>
</organism>
<name>A0AAX4KX97_9CREN</name>
<accession>A0AAX4KX97</accession>
<evidence type="ECO:0000313" key="2">
    <source>
        <dbReference type="Proteomes" id="UP001432202"/>
    </source>
</evidence>
<dbReference type="RefSeq" id="WP_338598595.1">
    <property type="nucleotide sequence ID" value="NZ_CP146016.1"/>
</dbReference>
<dbReference type="EMBL" id="CP146016">
    <property type="protein sequence ID" value="WWQ59438.1"/>
    <property type="molecule type" value="Genomic_DNA"/>
</dbReference>
<gene>
    <name evidence="1" type="ORF">V6M85_07980</name>
</gene>
<dbReference type="GeneID" id="89336698"/>